<evidence type="ECO:0000256" key="7">
    <source>
        <dbReference type="ARBA" id="ARBA00023136"/>
    </source>
</evidence>
<keyword evidence="5" id="KW-0029">Amino-acid transport</keyword>
<dbReference type="Proteomes" id="UP000298416">
    <property type="component" value="Unassembled WGS sequence"/>
</dbReference>
<organism evidence="10">
    <name type="scientific">Salvia splendens</name>
    <name type="common">Scarlet sage</name>
    <dbReference type="NCBI Taxonomy" id="180675"/>
    <lineage>
        <taxon>Eukaryota</taxon>
        <taxon>Viridiplantae</taxon>
        <taxon>Streptophyta</taxon>
        <taxon>Embryophyta</taxon>
        <taxon>Tracheophyta</taxon>
        <taxon>Spermatophyta</taxon>
        <taxon>Magnoliopsida</taxon>
        <taxon>eudicotyledons</taxon>
        <taxon>Gunneridae</taxon>
        <taxon>Pentapetalae</taxon>
        <taxon>asterids</taxon>
        <taxon>lamiids</taxon>
        <taxon>Lamiales</taxon>
        <taxon>Lamiaceae</taxon>
        <taxon>Nepetoideae</taxon>
        <taxon>Mentheae</taxon>
        <taxon>Salviinae</taxon>
        <taxon>Salvia</taxon>
        <taxon>Salvia subgen. Calosphace</taxon>
        <taxon>core Calosphace</taxon>
    </lineage>
</organism>
<comment type="subcellular location">
    <subcellularLocation>
        <location evidence="1">Membrane</location>
        <topology evidence="1">Single-pass membrane protein</topology>
    </subcellularLocation>
</comment>
<keyword evidence="6 9" id="KW-1133">Transmembrane helix</keyword>
<evidence type="ECO:0000313" key="10">
    <source>
        <dbReference type="EMBL" id="KAG6424027.1"/>
    </source>
</evidence>
<dbReference type="EMBL" id="PNBA02000005">
    <property type="protein sequence ID" value="KAG6424027.1"/>
    <property type="molecule type" value="Genomic_DNA"/>
</dbReference>
<dbReference type="OrthoDB" id="770444at2759"/>
<comment type="similarity">
    <text evidence="2">Belongs to the GLUTAMINE DUMPER 1 (TC 9.B.60) family.</text>
</comment>
<evidence type="ECO:0000256" key="4">
    <source>
        <dbReference type="ARBA" id="ARBA00022692"/>
    </source>
</evidence>
<proteinExistence type="inferred from homology"/>
<dbReference type="GO" id="GO:0016020">
    <property type="term" value="C:membrane"/>
    <property type="evidence" value="ECO:0007669"/>
    <property type="project" value="UniProtKB-SubCell"/>
</dbReference>
<gene>
    <name evidence="10" type="ORF">SASPL_114436</name>
</gene>
<accession>A0A8X8Y4P9</accession>
<name>A0A8X8Y4P9_SALSN</name>
<dbReference type="PANTHER" id="PTHR33228:SF76">
    <property type="entry name" value="PROTEIN GLUTAMINE DUMPER 7"/>
    <property type="match status" value="1"/>
</dbReference>
<keyword evidence="3" id="KW-0813">Transport</keyword>
<dbReference type="GO" id="GO:0080143">
    <property type="term" value="P:regulation of amino acid export"/>
    <property type="evidence" value="ECO:0007669"/>
    <property type="project" value="InterPro"/>
</dbReference>
<keyword evidence="7 9" id="KW-0472">Membrane</keyword>
<keyword evidence="11" id="KW-1185">Reference proteome</keyword>
<evidence type="ECO:0000256" key="6">
    <source>
        <dbReference type="ARBA" id="ARBA00022989"/>
    </source>
</evidence>
<evidence type="ECO:0000256" key="2">
    <source>
        <dbReference type="ARBA" id="ARBA00009977"/>
    </source>
</evidence>
<evidence type="ECO:0000256" key="9">
    <source>
        <dbReference type="SAM" id="Phobius"/>
    </source>
</evidence>
<dbReference type="PANTHER" id="PTHR33228">
    <property type="entry name" value="PROTEIN GLUTAMINE DUMPER 4-RELATED"/>
    <property type="match status" value="1"/>
</dbReference>
<feature type="region of interest" description="Disordered" evidence="8">
    <location>
        <begin position="55"/>
        <end position="74"/>
    </location>
</feature>
<reference evidence="10" key="1">
    <citation type="submission" date="2018-01" db="EMBL/GenBank/DDBJ databases">
        <authorList>
            <person name="Mao J.F."/>
        </authorList>
    </citation>
    <scope>NUCLEOTIDE SEQUENCE</scope>
    <source>
        <strain evidence="10">Huo1</strain>
        <tissue evidence="10">Leaf</tissue>
    </source>
</reference>
<feature type="transmembrane region" description="Helical" evidence="9">
    <location>
        <begin position="29"/>
        <end position="49"/>
    </location>
</feature>
<evidence type="ECO:0000256" key="5">
    <source>
        <dbReference type="ARBA" id="ARBA00022970"/>
    </source>
</evidence>
<protein>
    <recommendedName>
        <fullName evidence="12">Protein GLUTAMINE DUMPER</fullName>
    </recommendedName>
</protein>
<dbReference type="AlphaFoldDB" id="A0A8X8Y4P9"/>
<evidence type="ECO:0000313" key="11">
    <source>
        <dbReference type="Proteomes" id="UP000298416"/>
    </source>
</evidence>
<keyword evidence="4 9" id="KW-0812">Transmembrane</keyword>
<comment type="caution">
    <text evidence="10">The sequence shown here is derived from an EMBL/GenBank/DDBJ whole genome shotgun (WGS) entry which is preliminary data.</text>
</comment>
<evidence type="ECO:0008006" key="12">
    <source>
        <dbReference type="Google" id="ProtNLM"/>
    </source>
</evidence>
<reference evidence="10" key="2">
    <citation type="submission" date="2020-08" db="EMBL/GenBank/DDBJ databases">
        <title>Plant Genome Project.</title>
        <authorList>
            <person name="Zhang R.-G."/>
        </authorList>
    </citation>
    <scope>NUCLEOTIDE SEQUENCE</scope>
    <source>
        <strain evidence="10">Huo1</strain>
        <tissue evidence="10">Leaf</tissue>
    </source>
</reference>
<evidence type="ECO:0000256" key="1">
    <source>
        <dbReference type="ARBA" id="ARBA00004167"/>
    </source>
</evidence>
<dbReference type="GO" id="GO:0006865">
    <property type="term" value="P:amino acid transport"/>
    <property type="evidence" value="ECO:0007669"/>
    <property type="project" value="UniProtKB-KW"/>
</dbReference>
<evidence type="ECO:0000256" key="3">
    <source>
        <dbReference type="ARBA" id="ARBA00022448"/>
    </source>
</evidence>
<sequence>MEANIQHPTTTTAAAADASFQRWNSPIPYLFGGLALVMGVVALALLVLACSYKNSSSSEEESSSEKSVKEAPALQPEMEPRIVVIMAGETNPTYLAKPIAAWPHEQV</sequence>
<evidence type="ECO:0000256" key="8">
    <source>
        <dbReference type="SAM" id="MobiDB-lite"/>
    </source>
</evidence>
<dbReference type="InterPro" id="IPR040359">
    <property type="entry name" value="GDU"/>
</dbReference>